<dbReference type="RefSeq" id="WP_036588052.1">
    <property type="nucleotide sequence ID" value="NZ_CP076607.1"/>
</dbReference>
<name>A0A1H8GHU9_9BACL</name>
<dbReference type="Proteomes" id="UP000198809">
    <property type="component" value="Unassembled WGS sequence"/>
</dbReference>
<reference evidence="1 4" key="2">
    <citation type="submission" date="2021-06" db="EMBL/GenBank/DDBJ databases">
        <title>Whole genome sequence of Paenibacillus sophorae DSM23020 for comparative genomics.</title>
        <authorList>
            <person name="Kim M.-J."/>
            <person name="Lee G."/>
            <person name="Shin J.-H."/>
        </authorList>
    </citation>
    <scope>NUCLEOTIDE SEQUENCE [LARGE SCALE GENOMIC DNA]</scope>
    <source>
        <strain evidence="1 4">DSM 23020</strain>
    </source>
</reference>
<gene>
    <name evidence="1" type="ORF">KP014_20145</name>
    <name evidence="2" type="ORF">SAMN04487895_101515</name>
</gene>
<dbReference type="AlphaFoldDB" id="A0A1H8GHU9"/>
<accession>A0A1H8GHU9</accession>
<evidence type="ECO:0000313" key="3">
    <source>
        <dbReference type="Proteomes" id="UP000198809"/>
    </source>
</evidence>
<dbReference type="OrthoDB" id="2633143at2"/>
<organism evidence="2 3">
    <name type="scientific">Paenibacillus sophorae</name>
    <dbReference type="NCBI Taxonomy" id="1333845"/>
    <lineage>
        <taxon>Bacteria</taxon>
        <taxon>Bacillati</taxon>
        <taxon>Bacillota</taxon>
        <taxon>Bacilli</taxon>
        <taxon>Bacillales</taxon>
        <taxon>Paenibacillaceae</taxon>
        <taxon>Paenibacillus</taxon>
    </lineage>
</organism>
<evidence type="ECO:0000313" key="2">
    <source>
        <dbReference type="EMBL" id="SEN43379.1"/>
    </source>
</evidence>
<evidence type="ECO:0000313" key="4">
    <source>
        <dbReference type="Proteomes" id="UP000683429"/>
    </source>
</evidence>
<keyword evidence="4" id="KW-1185">Reference proteome</keyword>
<reference evidence="2 3" key="1">
    <citation type="submission" date="2016-10" db="EMBL/GenBank/DDBJ databases">
        <authorList>
            <person name="de Groot N.N."/>
        </authorList>
    </citation>
    <scope>NUCLEOTIDE SEQUENCE [LARGE SCALE GENOMIC DNA]</scope>
    <source>
        <strain evidence="2 3">CGMCC 1.10238</strain>
    </source>
</reference>
<proteinExistence type="predicted"/>
<dbReference type="EMBL" id="FODH01000001">
    <property type="protein sequence ID" value="SEN43379.1"/>
    <property type="molecule type" value="Genomic_DNA"/>
</dbReference>
<protein>
    <submittedName>
        <fullName evidence="2">Uncharacterized protein</fullName>
    </submittedName>
</protein>
<evidence type="ECO:0000313" key="1">
    <source>
        <dbReference type="EMBL" id="QWU14224.1"/>
    </source>
</evidence>
<dbReference type="Proteomes" id="UP000683429">
    <property type="component" value="Chromosome"/>
</dbReference>
<sequence length="75" mass="9130">MRTYISLSDALYECFKNVVGLEEEYLLHEDSFVKKKLKEFIGAKEFKKFDALDEKSWYEAWREFDVRVFHNNLNK</sequence>
<dbReference type="STRING" id="1333845.SAMN04487895_101515"/>
<dbReference type="EMBL" id="CP076607">
    <property type="protein sequence ID" value="QWU14224.1"/>
    <property type="molecule type" value="Genomic_DNA"/>
</dbReference>